<dbReference type="RefSeq" id="WP_038372001.1">
    <property type="nucleotide sequence ID" value="NZ_KK069992.1"/>
</dbReference>
<dbReference type="InterPro" id="IPR029063">
    <property type="entry name" value="SAM-dependent_MTases_sf"/>
</dbReference>
<feature type="domain" description="Methyltransferase" evidence="2">
    <location>
        <begin position="45"/>
        <end position="142"/>
    </location>
</feature>
<dbReference type="GO" id="GO:0032259">
    <property type="term" value="P:methylation"/>
    <property type="evidence" value="ECO:0007669"/>
    <property type="project" value="UniProtKB-KW"/>
</dbReference>
<proteinExistence type="predicted"/>
<reference evidence="3 4" key="1">
    <citation type="submission" date="2014-02" db="EMBL/GenBank/DDBJ databases">
        <title>Genome sequence of Brachybacterium phenoliresistens strain W13A50.</title>
        <authorList>
            <person name="Wang X."/>
        </authorList>
    </citation>
    <scope>NUCLEOTIDE SEQUENCE [LARGE SCALE GENOMIC DNA]</scope>
    <source>
        <strain evidence="3 4">W13A50</strain>
    </source>
</reference>
<sequence length="250" mass="26889">MPSTPPPDAYYADPRLAACYDTIDGSREDLDHYRAIAEVLGARTVVDLGCGTGSFAVLLASAGYQVIGVDPAAASLDLARAKECALPPGAAPITWVEGDATAIGPLEADLAVMTGNVAQVFTTDESWETTLRGLRAALRRGGHLVFESRRPAARAWERWQAEDHEQRHEVPGIGTVLTRPRGITVDLPRVTFTDEFVMPDGTVLTSTSTLRFREEAELRSSVAAAGFEVLEVREAPDRPGLEHVVIARAV</sequence>
<dbReference type="SUPFAM" id="SSF53335">
    <property type="entry name" value="S-adenosyl-L-methionine-dependent methyltransferases"/>
    <property type="match status" value="1"/>
</dbReference>
<accession>Z9JT99</accession>
<dbReference type="Proteomes" id="UP000023067">
    <property type="component" value="Unassembled WGS sequence"/>
</dbReference>
<comment type="caution">
    <text evidence="3">The sequence shown here is derived from an EMBL/GenBank/DDBJ whole genome shotgun (WGS) entry which is preliminary data.</text>
</comment>
<dbReference type="Pfam" id="PF13649">
    <property type="entry name" value="Methyltransf_25"/>
    <property type="match status" value="1"/>
</dbReference>
<dbReference type="AlphaFoldDB" id="Z9JT99"/>
<evidence type="ECO:0000259" key="2">
    <source>
        <dbReference type="Pfam" id="PF13649"/>
    </source>
</evidence>
<evidence type="ECO:0000313" key="3">
    <source>
        <dbReference type="EMBL" id="EWS81429.1"/>
    </source>
</evidence>
<protein>
    <submittedName>
        <fullName evidence="3">Methylase</fullName>
    </submittedName>
</protein>
<evidence type="ECO:0000256" key="1">
    <source>
        <dbReference type="ARBA" id="ARBA00022679"/>
    </source>
</evidence>
<name>Z9JT99_9MICO</name>
<keyword evidence="3" id="KW-0489">Methyltransferase</keyword>
<dbReference type="InterPro" id="IPR041698">
    <property type="entry name" value="Methyltransf_25"/>
</dbReference>
<evidence type="ECO:0000313" key="4">
    <source>
        <dbReference type="Proteomes" id="UP000023067"/>
    </source>
</evidence>
<keyword evidence="1" id="KW-0808">Transferase</keyword>
<dbReference type="Gene3D" id="3.40.50.150">
    <property type="entry name" value="Vaccinia Virus protein VP39"/>
    <property type="match status" value="1"/>
</dbReference>
<keyword evidence="4" id="KW-1185">Reference proteome</keyword>
<dbReference type="OrthoDB" id="9805171at2"/>
<dbReference type="PATRIC" id="fig|396014.3.peg.1666"/>
<dbReference type="HOGENOM" id="CLU_069129_7_4_11"/>
<dbReference type="CDD" id="cd02440">
    <property type="entry name" value="AdoMet_MTases"/>
    <property type="match status" value="1"/>
</dbReference>
<dbReference type="EMBL" id="JDYK01000007">
    <property type="protein sequence ID" value="EWS81429.1"/>
    <property type="molecule type" value="Genomic_DNA"/>
</dbReference>
<dbReference type="eggNOG" id="COG2226">
    <property type="taxonomic scope" value="Bacteria"/>
</dbReference>
<dbReference type="PANTHER" id="PTHR43861">
    <property type="entry name" value="TRANS-ACONITATE 2-METHYLTRANSFERASE-RELATED"/>
    <property type="match status" value="1"/>
</dbReference>
<dbReference type="GO" id="GO:0008168">
    <property type="term" value="F:methyltransferase activity"/>
    <property type="evidence" value="ECO:0007669"/>
    <property type="project" value="UniProtKB-KW"/>
</dbReference>
<dbReference type="STRING" id="396014.BF93_16610"/>
<organism evidence="3 4">
    <name type="scientific">Brachybacterium phenoliresistens</name>
    <dbReference type="NCBI Taxonomy" id="396014"/>
    <lineage>
        <taxon>Bacteria</taxon>
        <taxon>Bacillati</taxon>
        <taxon>Actinomycetota</taxon>
        <taxon>Actinomycetes</taxon>
        <taxon>Micrococcales</taxon>
        <taxon>Dermabacteraceae</taxon>
        <taxon>Brachybacterium</taxon>
    </lineage>
</organism>
<gene>
    <name evidence="3" type="ORF">BF93_16610</name>
</gene>